<feature type="transmembrane region" description="Helical" evidence="6">
    <location>
        <begin position="94"/>
        <end position="116"/>
    </location>
</feature>
<dbReference type="PANTHER" id="PTHR43791:SF47">
    <property type="entry name" value="MAJOR FACILITATOR SUPERFAMILY (MFS) PROFILE DOMAIN-CONTAINING PROTEIN-RELATED"/>
    <property type="match status" value="1"/>
</dbReference>
<dbReference type="PANTHER" id="PTHR43791">
    <property type="entry name" value="PERMEASE-RELATED"/>
    <property type="match status" value="1"/>
</dbReference>
<keyword evidence="8" id="KW-1185">Reference proteome</keyword>
<feature type="transmembrane region" description="Helical" evidence="6">
    <location>
        <begin position="183"/>
        <end position="205"/>
    </location>
</feature>
<feature type="transmembrane region" description="Helical" evidence="6">
    <location>
        <begin position="444"/>
        <end position="464"/>
    </location>
</feature>
<dbReference type="AlphaFoldDB" id="A0AAI8YXP1"/>
<dbReference type="Gene3D" id="1.20.1250.20">
    <property type="entry name" value="MFS general substrate transporter like domains"/>
    <property type="match status" value="2"/>
</dbReference>
<feature type="transmembrane region" description="Helical" evidence="6">
    <location>
        <begin position="243"/>
        <end position="266"/>
    </location>
</feature>
<feature type="transmembrane region" description="Helical" evidence="6">
    <location>
        <begin position="320"/>
        <end position="341"/>
    </location>
</feature>
<evidence type="ECO:0000256" key="4">
    <source>
        <dbReference type="ARBA" id="ARBA00022989"/>
    </source>
</evidence>
<evidence type="ECO:0000256" key="3">
    <source>
        <dbReference type="ARBA" id="ARBA00022692"/>
    </source>
</evidence>
<keyword evidence="3 6" id="KW-0812">Transmembrane</keyword>
<dbReference type="InterPro" id="IPR011701">
    <property type="entry name" value="MFS"/>
</dbReference>
<dbReference type="EMBL" id="CAVMBE010000019">
    <property type="protein sequence ID" value="CAK3987095.1"/>
    <property type="molecule type" value="Genomic_DNA"/>
</dbReference>
<keyword evidence="4 6" id="KW-1133">Transmembrane helix</keyword>
<keyword evidence="5 6" id="KW-0472">Membrane</keyword>
<evidence type="ECO:0000313" key="8">
    <source>
        <dbReference type="Proteomes" id="UP001296104"/>
    </source>
</evidence>
<dbReference type="GO" id="GO:0016020">
    <property type="term" value="C:membrane"/>
    <property type="evidence" value="ECO:0007669"/>
    <property type="project" value="UniProtKB-SubCell"/>
</dbReference>
<feature type="transmembrane region" description="Helical" evidence="6">
    <location>
        <begin position="361"/>
        <end position="378"/>
    </location>
</feature>
<dbReference type="FunFam" id="1.20.1250.20:FF:000511">
    <property type="entry name" value="MFS general substrate transporter"/>
    <property type="match status" value="1"/>
</dbReference>
<evidence type="ECO:0000256" key="1">
    <source>
        <dbReference type="ARBA" id="ARBA00004141"/>
    </source>
</evidence>
<feature type="transmembrane region" description="Helical" evidence="6">
    <location>
        <begin position="385"/>
        <end position="404"/>
    </location>
</feature>
<feature type="transmembrane region" description="Helical" evidence="6">
    <location>
        <begin position="148"/>
        <end position="171"/>
    </location>
</feature>
<proteinExistence type="predicted"/>
<evidence type="ECO:0000256" key="5">
    <source>
        <dbReference type="ARBA" id="ARBA00023136"/>
    </source>
</evidence>
<dbReference type="Proteomes" id="UP001296104">
    <property type="component" value="Unassembled WGS sequence"/>
</dbReference>
<sequence>MADKTNMGDIEKVVNVHHLERTESDDSITSEVENDARISALTPEEQKKLIWRIDRRLVLTLGFMYCVSLMDRTNLGIAVVAGMGVDLKLIGFRYSTIVLVFFLTYVALQPPATVVLRKVGPRIFLPLITFLWGANMTCFGFVKDWTTMIPLRLILGVCEAGFFPGCAYLLSCWYPRYEQQKRYAVFYLIGSLSSAFSGLLGYGFMQMNGLGDLGPAYGQHYGPTKLKPHAPSGIMPGIAGWRWIFIMQGLITCVIAAIGALTIADFPENAARKSKSFALSFLSEREADFVVARIEKDRKDAIAEPFHLGTYLRCAADLKIWGFASLFGLTTTSTYAIAYFLPIILESSMGFSVREAQCLVAPPYIFAALWMFACAWYGDKHHVRGPIVILNAALGVIGLPILGFCEHAGLRYFGVFLATTSANANVPAILSFQSNNIRGQWKRALASATLVGAGGIGGIIGSTVFREQDKPSYHPGIYTCVIACALTIVVTLVLDLKFWRANKRAAAGGKIIEGLEGFRYTL</sequence>
<dbReference type="FunFam" id="1.20.1250.20:FF:000409">
    <property type="entry name" value="MFS general substrate transporter"/>
    <property type="match status" value="1"/>
</dbReference>
<dbReference type="SUPFAM" id="SSF103473">
    <property type="entry name" value="MFS general substrate transporter"/>
    <property type="match status" value="1"/>
</dbReference>
<feature type="transmembrane region" description="Helical" evidence="6">
    <location>
        <begin position="476"/>
        <end position="494"/>
    </location>
</feature>
<feature type="transmembrane region" description="Helical" evidence="6">
    <location>
        <begin position="410"/>
        <end position="432"/>
    </location>
</feature>
<comment type="caution">
    <text evidence="7">The sequence shown here is derived from an EMBL/GenBank/DDBJ whole genome shotgun (WGS) entry which is preliminary data.</text>
</comment>
<evidence type="ECO:0000256" key="6">
    <source>
        <dbReference type="SAM" id="Phobius"/>
    </source>
</evidence>
<evidence type="ECO:0000313" key="7">
    <source>
        <dbReference type="EMBL" id="CAK3987095.1"/>
    </source>
</evidence>
<accession>A0AAI8YXP1</accession>
<evidence type="ECO:0000256" key="2">
    <source>
        <dbReference type="ARBA" id="ARBA00022448"/>
    </source>
</evidence>
<name>A0AAI8YXP1_9PEZI</name>
<dbReference type="GO" id="GO:0022857">
    <property type="term" value="F:transmembrane transporter activity"/>
    <property type="evidence" value="ECO:0007669"/>
    <property type="project" value="InterPro"/>
</dbReference>
<protein>
    <submittedName>
        <fullName evidence="7">Related to permease of the major facilitator superfamily</fullName>
    </submittedName>
</protein>
<keyword evidence="2" id="KW-0813">Transport</keyword>
<feature type="transmembrane region" description="Helical" evidence="6">
    <location>
        <begin position="123"/>
        <end position="142"/>
    </location>
</feature>
<feature type="transmembrane region" description="Helical" evidence="6">
    <location>
        <begin position="57"/>
        <end position="82"/>
    </location>
</feature>
<reference evidence="7" key="1">
    <citation type="submission" date="2023-11" db="EMBL/GenBank/DDBJ databases">
        <authorList>
            <person name="Alioto T."/>
            <person name="Alioto T."/>
            <person name="Gomez Garrido J."/>
        </authorList>
    </citation>
    <scope>NUCLEOTIDE SEQUENCE</scope>
</reference>
<organism evidence="7 8">
    <name type="scientific">Lecanosticta acicola</name>
    <dbReference type="NCBI Taxonomy" id="111012"/>
    <lineage>
        <taxon>Eukaryota</taxon>
        <taxon>Fungi</taxon>
        <taxon>Dikarya</taxon>
        <taxon>Ascomycota</taxon>
        <taxon>Pezizomycotina</taxon>
        <taxon>Dothideomycetes</taxon>
        <taxon>Dothideomycetidae</taxon>
        <taxon>Mycosphaerellales</taxon>
        <taxon>Mycosphaerellaceae</taxon>
        <taxon>Lecanosticta</taxon>
    </lineage>
</organism>
<dbReference type="InterPro" id="IPR036259">
    <property type="entry name" value="MFS_trans_sf"/>
</dbReference>
<dbReference type="Pfam" id="PF07690">
    <property type="entry name" value="MFS_1"/>
    <property type="match status" value="1"/>
</dbReference>
<comment type="subcellular location">
    <subcellularLocation>
        <location evidence="1">Membrane</location>
        <topology evidence="1">Multi-pass membrane protein</topology>
    </subcellularLocation>
</comment>
<gene>
    <name evidence="7" type="ORF">LECACI_7A003879</name>
</gene>